<dbReference type="AlphaFoldDB" id="A0AAF0V7A5"/>
<dbReference type="EMBL" id="CP133623">
    <property type="protein sequence ID" value="WMV59247.1"/>
    <property type="molecule type" value="Genomic_DNA"/>
</dbReference>
<feature type="non-terminal residue" evidence="1">
    <location>
        <position position="1"/>
    </location>
</feature>
<evidence type="ECO:0000313" key="1">
    <source>
        <dbReference type="EMBL" id="WMV59247.1"/>
    </source>
</evidence>
<accession>A0AAF0V7A5</accession>
<keyword evidence="2" id="KW-1185">Reference proteome</keyword>
<reference evidence="1" key="1">
    <citation type="submission" date="2023-08" db="EMBL/GenBank/DDBJ databases">
        <title>A de novo genome assembly of Solanum verrucosum Schlechtendal, a Mexican diploid species geographically isolated from the other diploid A-genome species in potato relatives.</title>
        <authorList>
            <person name="Hosaka K."/>
        </authorList>
    </citation>
    <scope>NUCLEOTIDE SEQUENCE</scope>
    <source>
        <tissue evidence="1">Young leaves</tissue>
    </source>
</reference>
<organism evidence="1 2">
    <name type="scientific">Solanum verrucosum</name>
    <dbReference type="NCBI Taxonomy" id="315347"/>
    <lineage>
        <taxon>Eukaryota</taxon>
        <taxon>Viridiplantae</taxon>
        <taxon>Streptophyta</taxon>
        <taxon>Embryophyta</taxon>
        <taxon>Tracheophyta</taxon>
        <taxon>Spermatophyta</taxon>
        <taxon>Magnoliopsida</taxon>
        <taxon>eudicotyledons</taxon>
        <taxon>Gunneridae</taxon>
        <taxon>Pentapetalae</taxon>
        <taxon>asterids</taxon>
        <taxon>lamiids</taxon>
        <taxon>Solanales</taxon>
        <taxon>Solanaceae</taxon>
        <taxon>Solanoideae</taxon>
        <taxon>Solaneae</taxon>
        <taxon>Solanum</taxon>
    </lineage>
</organism>
<name>A0AAF0V7A5_SOLVR</name>
<evidence type="ECO:0000313" key="2">
    <source>
        <dbReference type="Proteomes" id="UP001234989"/>
    </source>
</evidence>
<sequence length="67" mass="7439">SKSGSPIHSASRPLVSSITVLFWHSASSSSLTLADLSWLRRITRRSADWSFSSPTWFFPSELGTLEL</sequence>
<gene>
    <name evidence="1" type="ORF">MTR67_052632</name>
</gene>
<proteinExistence type="predicted"/>
<dbReference type="Proteomes" id="UP001234989">
    <property type="component" value="Chromosome 12"/>
</dbReference>
<protein>
    <submittedName>
        <fullName evidence="1">Uncharacterized protein</fullName>
    </submittedName>
</protein>